<gene>
    <name evidence="1" type="ORF">EHQ30_04200</name>
</gene>
<sequence length="98" mass="11209">MQKISLLSIIVILTVAPVYSDKNAFSFIVSDSFFNYESLVKKSDCNNQFDNSHPASFEPNKTFLTFYGDSLGDFVDEPLYGYFGWDKYLTMMNFGVEP</sequence>
<proteinExistence type="predicted"/>
<dbReference type="Proteomes" id="UP000297891">
    <property type="component" value="Unassembled WGS sequence"/>
</dbReference>
<evidence type="ECO:0000313" key="2">
    <source>
        <dbReference type="Proteomes" id="UP000297891"/>
    </source>
</evidence>
<dbReference type="EMBL" id="RQFP01000001">
    <property type="protein sequence ID" value="TGK95838.1"/>
    <property type="molecule type" value="Genomic_DNA"/>
</dbReference>
<protein>
    <submittedName>
        <fullName evidence="1">Uncharacterized protein</fullName>
    </submittedName>
</protein>
<dbReference type="OrthoDB" id="329060at2"/>
<name>A0A2M9Y6L9_9LEPT</name>
<keyword evidence="2" id="KW-1185">Reference proteome</keyword>
<dbReference type="AlphaFoldDB" id="A0A2M9Y6L9"/>
<reference evidence="1" key="1">
    <citation type="journal article" date="2019" name="PLoS Negl. Trop. Dis.">
        <title>Revisiting the worldwide diversity of Leptospira species in the environment.</title>
        <authorList>
            <person name="Vincent A.T."/>
            <person name="Schiettekatte O."/>
            <person name="Bourhy P."/>
            <person name="Veyrier F.J."/>
            <person name="Picardeau M."/>
        </authorList>
    </citation>
    <scope>NUCLEOTIDE SEQUENCE [LARGE SCALE GENOMIC DNA]</scope>
    <source>
        <strain evidence="1">201800277</strain>
    </source>
</reference>
<organism evidence="1 2">
    <name type="scientific">Leptospira brenneri</name>
    <dbReference type="NCBI Taxonomy" id="2023182"/>
    <lineage>
        <taxon>Bacteria</taxon>
        <taxon>Pseudomonadati</taxon>
        <taxon>Spirochaetota</taxon>
        <taxon>Spirochaetia</taxon>
        <taxon>Leptospirales</taxon>
        <taxon>Leptospiraceae</taxon>
        <taxon>Leptospira</taxon>
    </lineage>
</organism>
<evidence type="ECO:0000313" key="1">
    <source>
        <dbReference type="EMBL" id="TGK95838.1"/>
    </source>
</evidence>
<comment type="caution">
    <text evidence="1">The sequence shown here is derived from an EMBL/GenBank/DDBJ whole genome shotgun (WGS) entry which is preliminary data.</text>
</comment>
<accession>A0A2M9Y6L9</accession>